<dbReference type="EMBL" id="JWZX01002536">
    <property type="protein sequence ID" value="KOO28630.1"/>
    <property type="molecule type" value="Genomic_DNA"/>
</dbReference>
<dbReference type="PANTHER" id="PTHR32387:SF0">
    <property type="entry name" value="PROTEIN NO VEIN"/>
    <property type="match status" value="1"/>
</dbReference>
<evidence type="ECO:0000313" key="3">
    <source>
        <dbReference type="EMBL" id="KOO28630.1"/>
    </source>
</evidence>
<evidence type="ECO:0000256" key="1">
    <source>
        <dbReference type="SAM" id="MobiDB-lite"/>
    </source>
</evidence>
<feature type="compositionally biased region" description="Polar residues" evidence="1">
    <location>
        <begin position="1491"/>
        <end position="1503"/>
    </location>
</feature>
<evidence type="ECO:0000259" key="2">
    <source>
        <dbReference type="Pfam" id="PF25794"/>
    </source>
</evidence>
<dbReference type="InterPro" id="IPR052957">
    <property type="entry name" value="Auxin_embryo_med"/>
</dbReference>
<dbReference type="SUPFAM" id="SSF55874">
    <property type="entry name" value="ATPase domain of HSP90 chaperone/DNA topoisomerase II/histidine kinase"/>
    <property type="match status" value="1"/>
</dbReference>
<keyword evidence="4" id="KW-1185">Reference proteome</keyword>
<feature type="compositionally biased region" description="Basic and acidic residues" evidence="1">
    <location>
        <begin position="1506"/>
        <end position="1528"/>
    </location>
</feature>
<comment type="caution">
    <text evidence="3">The sequence shown here is derived from an EMBL/GenBank/DDBJ whole genome shotgun (WGS) entry which is preliminary data.</text>
</comment>
<dbReference type="Pfam" id="PF25794">
    <property type="entry name" value="SACS"/>
    <property type="match status" value="1"/>
</dbReference>
<dbReference type="PANTHER" id="PTHR32387">
    <property type="entry name" value="WU:FJ29H11"/>
    <property type="match status" value="1"/>
</dbReference>
<dbReference type="InterPro" id="IPR058210">
    <property type="entry name" value="SACS/Nov_dom"/>
</dbReference>
<feature type="domain" description="Sacsin/Nov" evidence="2">
    <location>
        <begin position="43"/>
        <end position="137"/>
    </location>
</feature>
<feature type="region of interest" description="Disordered" evidence="1">
    <location>
        <begin position="831"/>
        <end position="853"/>
    </location>
</feature>
<accession>A0A0M0JQ61</accession>
<dbReference type="NCBIfam" id="NF047352">
    <property type="entry name" value="P_loop_sacsin"/>
    <property type="match status" value="1"/>
</dbReference>
<proteinExistence type="predicted"/>
<protein>
    <recommendedName>
        <fullName evidence="2">Sacsin/Nov domain-containing protein</fullName>
    </recommendedName>
</protein>
<dbReference type="OrthoDB" id="1262810at2759"/>
<evidence type="ECO:0000313" key="4">
    <source>
        <dbReference type="Proteomes" id="UP000037460"/>
    </source>
</evidence>
<feature type="compositionally biased region" description="Gly residues" evidence="1">
    <location>
        <begin position="1540"/>
        <end position="1556"/>
    </location>
</feature>
<dbReference type="Proteomes" id="UP000037460">
    <property type="component" value="Unassembled WGS sequence"/>
</dbReference>
<dbReference type="InterPro" id="IPR036890">
    <property type="entry name" value="HATPase_C_sf"/>
</dbReference>
<organism evidence="3 4">
    <name type="scientific">Chrysochromulina tobinii</name>
    <dbReference type="NCBI Taxonomy" id="1460289"/>
    <lineage>
        <taxon>Eukaryota</taxon>
        <taxon>Haptista</taxon>
        <taxon>Haptophyta</taxon>
        <taxon>Prymnesiophyceae</taxon>
        <taxon>Prymnesiales</taxon>
        <taxon>Chrysochromulinaceae</taxon>
        <taxon>Chrysochromulina</taxon>
    </lineage>
</organism>
<feature type="non-terminal residue" evidence="3">
    <location>
        <position position="1556"/>
    </location>
</feature>
<feature type="region of interest" description="Disordered" evidence="1">
    <location>
        <begin position="1491"/>
        <end position="1556"/>
    </location>
</feature>
<gene>
    <name evidence="3" type="ORF">Ctob_009771</name>
</gene>
<sequence>MSDARLRIIADIRRDLCADENGEIGRRTNGLKSQLSSAAQRLAEDLYATSTHFIMELVQNADDNAYGADVTPFIQFVLQPDYLLVSNNELGFEEENVRALCSLGKSTKTKKHGYIGEKGIGFKSVFVWTDEPHVLSNGFDFKFKHGNVTPPGELGFLVPYALCRGQWPADESIVDENTTFYLPFRERGEHSRANAASELAKQFRNDMQPETVLFLRKLNTIKLWYPDGPDGYTLVSYSRSLHPNQIDVEVEKDTTVYRRMSDAYGRGAFLPSQPARVSNLYKRGEHEYLVPEKSREPRRNYERTTIMIAFPTNQDGQPNVARTNAVFAFLPIRSFGFRFVIQADFLLVANREDIIKDNVWNEFLRDKLPDTYLPLSTDIPDPFFQNLVRKLYTKLEGFTCLISTSGLWKLPSQLLIPGAEEVCRFGEVLLEMTDLEFLHEKTQAGAYSALLQNLGCFQFQPNDLLSCLNAEYWLASQDDEWFTKLFGYLQQQFRNAAATWTSSSFLEQLAKRRIFPVEPTDELELLPLKPLPERLSRAKPESLRADLVSLEIAQSRATPLFFVPEGGGDIAEDGSILKPPPGLLVLRRSIGPSEVLSSDMLKQLGLEPATRLALMMATLKKVEEAVRYKVTLFRNWTKSEHELHVQQVVFILESLEALNKENRTQAIAECRKRLSLHIYSTGEARVQPLQLASHLYLHCAALESLFAKGGVSASYVNQCYFRDLEKTDVEQLHETLHEIGAMAGPKLIEQRKSWPWRCEKEYGWPKTRDRYDTLQYVPGRELSMLIKAKDAKVCEELLVLLDKLWDQYYQDKARTQVTYYREISGRGRRVAPVPLGRGRGRGGEANASHGPPEGTQAFLCDDTKLSCSFQEMLQMMEVPTSLVYAAAVKTTYLRTDSLVRVLGETVPFMKIKLQSQKFIEFLKVETQVSIEALLKALVHSQRQGDTNLHNTVKIYHYISQSLASAGGDGREGGGREGSNRQDEALVRHYFEHYPLLLVDVLPTIPPPAVATMGVADMRRELRQFGVSTEGVIEKPEMRKRLERARVGTRLRFVPLMEVRWSSAELAEPDLFGSELHFLDRITEYVSHRAFFLKVLGVKEVPTAEDLTRLLHSVLEAPRSTSTKHEFLANVLRIYGELTRLVQYLEKGGSYADTGTRETLQRLAKEPIFVSKDIGLHTADSVLIPDDEDLVAAFEDTRGCNLLGGGPLDHSRCEAWLKFAGVKPLSKLCSKCVLHANSAQADPQRTQALQILIHAYARYTYTKARPHYERISERDGGWVAFKALRIFLRPGAAKVQVEYTLKLGASMAKSTIDREQLIQGYDVHATERAANDSLVMSNSLAKEFFGDGVDESTFMLLYERMTSRHKIDEFFKVKNIAPLPTREAVHFAVSGAAGSDGAGAQGRSGLSDLEQTDLQLSGVHLDESHEPPRYSAEQLAKKHALSKQELLRSLLFHSTTAFLAIHQLAGVELSQLAVRYTKDEVTKMYKQLLQDSAPTSPSLESPLSNRCEVRRQSDASGDRIGDHMGDRGGPEGGRCAYGDTTGDGDGFGGARSFGAGA</sequence>
<reference evidence="4" key="1">
    <citation type="journal article" date="2015" name="PLoS Genet.">
        <title>Genome Sequence and Transcriptome Analyses of Chrysochromulina tobin: Metabolic Tools for Enhanced Algal Fitness in the Prominent Order Prymnesiales (Haptophyceae).</title>
        <authorList>
            <person name="Hovde B.T."/>
            <person name="Deodato C.R."/>
            <person name="Hunsperger H.M."/>
            <person name="Ryken S.A."/>
            <person name="Yost W."/>
            <person name="Jha R.K."/>
            <person name="Patterson J."/>
            <person name="Monnat R.J. Jr."/>
            <person name="Barlow S.B."/>
            <person name="Starkenburg S.R."/>
            <person name="Cattolico R.A."/>
        </authorList>
    </citation>
    <scope>NUCLEOTIDE SEQUENCE</scope>
    <source>
        <strain evidence="4">CCMP291</strain>
    </source>
</reference>
<name>A0A0M0JQ61_9EUKA</name>
<dbReference type="Gene3D" id="3.30.565.10">
    <property type="entry name" value="Histidine kinase-like ATPase, C-terminal domain"/>
    <property type="match status" value="1"/>
</dbReference>